<dbReference type="KEGG" id="aau:AAur_2009"/>
<evidence type="ECO:0000313" key="2">
    <source>
        <dbReference type="Proteomes" id="UP000000637"/>
    </source>
</evidence>
<keyword evidence="2" id="KW-1185">Reference proteome</keyword>
<dbReference type="HOGENOM" id="CLU_3095009_0_0_11"/>
<accession>A1R692</accession>
<gene>
    <name evidence="1" type="ordered locus">AAur_2009</name>
</gene>
<dbReference type="AlphaFoldDB" id="A1R692"/>
<sequence length="51" mass="5833">MARDILVITAGSVTEENRSAADGVFDRSACFTNQDLSPRVRWQRNVYRFVI</sequence>
<dbReference type="EMBL" id="CP000474">
    <property type="protein sequence ID" value="ABM06568.1"/>
    <property type="molecule type" value="Genomic_DNA"/>
</dbReference>
<reference evidence="1 2" key="1">
    <citation type="journal article" date="2006" name="PLoS Genet.">
        <title>Secrets of soil survival revealed by the genome sequence of Arthrobacter aurescens TC1.</title>
        <authorList>
            <person name="Mongodin E.F."/>
            <person name="Shapir N."/>
            <person name="Daugherty S.C."/>
            <person name="DeBoy R.T."/>
            <person name="Emerson J.B."/>
            <person name="Shvartzbeyn A."/>
            <person name="Radune D."/>
            <person name="Vamathevan J."/>
            <person name="Riggs F."/>
            <person name="Grinberg V."/>
            <person name="Khouri H."/>
            <person name="Wackett L.P."/>
            <person name="Nelson K.E."/>
            <person name="Sadowsky M.J."/>
        </authorList>
    </citation>
    <scope>NUCLEOTIDE SEQUENCE [LARGE SCALE GENOMIC DNA]</scope>
    <source>
        <strain evidence="1 2">TC1</strain>
    </source>
</reference>
<name>A1R692_PAEAT</name>
<dbReference type="Proteomes" id="UP000000637">
    <property type="component" value="Chromosome"/>
</dbReference>
<evidence type="ECO:0000313" key="1">
    <source>
        <dbReference type="EMBL" id="ABM06568.1"/>
    </source>
</evidence>
<organism evidence="1 2">
    <name type="scientific">Paenarthrobacter aurescens (strain TC1)</name>
    <dbReference type="NCBI Taxonomy" id="290340"/>
    <lineage>
        <taxon>Bacteria</taxon>
        <taxon>Bacillati</taxon>
        <taxon>Actinomycetota</taxon>
        <taxon>Actinomycetes</taxon>
        <taxon>Micrococcales</taxon>
        <taxon>Micrococcaceae</taxon>
        <taxon>Paenarthrobacter</taxon>
    </lineage>
</organism>
<proteinExistence type="predicted"/>
<protein>
    <submittedName>
        <fullName evidence="1">Uncharacterized protein</fullName>
    </submittedName>
</protein>